<feature type="compositionally biased region" description="Polar residues" evidence="1">
    <location>
        <begin position="68"/>
        <end position="87"/>
    </location>
</feature>
<feature type="compositionally biased region" description="Polar residues" evidence="1">
    <location>
        <begin position="355"/>
        <end position="371"/>
    </location>
</feature>
<feature type="compositionally biased region" description="Polar residues" evidence="1">
    <location>
        <begin position="396"/>
        <end position="410"/>
    </location>
</feature>
<feature type="compositionally biased region" description="Pro residues" evidence="1">
    <location>
        <begin position="190"/>
        <end position="201"/>
    </location>
</feature>
<feature type="region of interest" description="Disordered" evidence="1">
    <location>
        <begin position="180"/>
        <end position="251"/>
    </location>
</feature>
<feature type="compositionally biased region" description="Low complexity" evidence="1">
    <location>
        <begin position="321"/>
        <end position="354"/>
    </location>
</feature>
<feature type="compositionally biased region" description="Pro residues" evidence="1">
    <location>
        <begin position="103"/>
        <end position="112"/>
    </location>
</feature>
<name>A0A6A6U3P1_9PEZI</name>
<evidence type="ECO:0000256" key="1">
    <source>
        <dbReference type="SAM" id="MobiDB-lite"/>
    </source>
</evidence>
<dbReference type="Proteomes" id="UP000799302">
    <property type="component" value="Unassembled WGS sequence"/>
</dbReference>
<dbReference type="AlphaFoldDB" id="A0A6A6U3P1"/>
<reference evidence="2" key="1">
    <citation type="journal article" date="2020" name="Stud. Mycol.">
        <title>101 Dothideomycetes genomes: a test case for predicting lifestyles and emergence of pathogens.</title>
        <authorList>
            <person name="Haridas S."/>
            <person name="Albert R."/>
            <person name="Binder M."/>
            <person name="Bloem J."/>
            <person name="Labutti K."/>
            <person name="Salamov A."/>
            <person name="Andreopoulos B."/>
            <person name="Baker S."/>
            <person name="Barry K."/>
            <person name="Bills G."/>
            <person name="Bluhm B."/>
            <person name="Cannon C."/>
            <person name="Castanera R."/>
            <person name="Culley D."/>
            <person name="Daum C."/>
            <person name="Ezra D."/>
            <person name="Gonzalez J."/>
            <person name="Henrissat B."/>
            <person name="Kuo A."/>
            <person name="Liang C."/>
            <person name="Lipzen A."/>
            <person name="Lutzoni F."/>
            <person name="Magnuson J."/>
            <person name="Mondo S."/>
            <person name="Nolan M."/>
            <person name="Ohm R."/>
            <person name="Pangilinan J."/>
            <person name="Park H.-J."/>
            <person name="Ramirez L."/>
            <person name="Alfaro M."/>
            <person name="Sun H."/>
            <person name="Tritt A."/>
            <person name="Yoshinaga Y."/>
            <person name="Zwiers L.-H."/>
            <person name="Turgeon B."/>
            <person name="Goodwin S."/>
            <person name="Spatafora J."/>
            <person name="Crous P."/>
            <person name="Grigoriev I."/>
        </authorList>
    </citation>
    <scope>NUCLEOTIDE SEQUENCE</scope>
    <source>
        <strain evidence="2">CBS 115976</strain>
    </source>
</reference>
<proteinExistence type="predicted"/>
<evidence type="ECO:0000313" key="2">
    <source>
        <dbReference type="EMBL" id="KAF2665748.1"/>
    </source>
</evidence>
<feature type="compositionally biased region" description="Polar residues" evidence="1">
    <location>
        <begin position="293"/>
        <end position="302"/>
    </location>
</feature>
<organism evidence="2 3">
    <name type="scientific">Microthyrium microscopicum</name>
    <dbReference type="NCBI Taxonomy" id="703497"/>
    <lineage>
        <taxon>Eukaryota</taxon>
        <taxon>Fungi</taxon>
        <taxon>Dikarya</taxon>
        <taxon>Ascomycota</taxon>
        <taxon>Pezizomycotina</taxon>
        <taxon>Dothideomycetes</taxon>
        <taxon>Dothideomycetes incertae sedis</taxon>
        <taxon>Microthyriales</taxon>
        <taxon>Microthyriaceae</taxon>
        <taxon>Microthyrium</taxon>
    </lineage>
</organism>
<gene>
    <name evidence="2" type="ORF">BT63DRAFT_428700</name>
</gene>
<feature type="compositionally biased region" description="Acidic residues" evidence="1">
    <location>
        <begin position="217"/>
        <end position="226"/>
    </location>
</feature>
<feature type="region of interest" description="Disordered" evidence="1">
    <location>
        <begin position="273"/>
        <end position="414"/>
    </location>
</feature>
<feature type="region of interest" description="Disordered" evidence="1">
    <location>
        <begin position="1"/>
        <end position="130"/>
    </location>
</feature>
<accession>A0A6A6U3P1</accession>
<evidence type="ECO:0000313" key="3">
    <source>
        <dbReference type="Proteomes" id="UP000799302"/>
    </source>
</evidence>
<dbReference type="EMBL" id="MU004240">
    <property type="protein sequence ID" value="KAF2665748.1"/>
    <property type="molecule type" value="Genomic_DNA"/>
</dbReference>
<protein>
    <submittedName>
        <fullName evidence="2">Uncharacterized protein</fullName>
    </submittedName>
</protein>
<keyword evidence="3" id="KW-1185">Reference proteome</keyword>
<sequence length="531" mass="56851">MPRLTRARAAALGQPVLNNNVGTPPDLVFKREARRRKAASQLEDEDESPSLTRVKRVKISPPEPKLATPTSHSSTPKKLATPSSYSSAPKLATPSSYSSPPKLAAPPPPSTPPKLANIPPASTPLSSRIGKVITSAAKSMWSKYRNRQHQVDTEAFEPELSPSVGNNSLKRKLQVGATYTVPEPEVNTSPSPPPSPPPATMSPPRVGRTYELIYPDSSEEEEEEDSSVPYSPSLLERPTALNNPFCLSHANGNVFGDLPQFGLSQYVPPPSRSVNWTNDKVDNAASPGPNTPPKYSNVSTEAPKSALKPKTPGNKGGEPIASQPASPSSATPSSQRIQTTQPFSQQPLSPFQPTGQTPTDGARSRMSTHQLESYERKMSEVNKYAPKQPSGLRTVARNSNTSISPGSEASSGILARNTVNTGTQTPALSQQPSSDHQPISSISKAIAPAAPKLFFVESMELRLPLPPTNLTYSPEGGLIPSTTSLLSDILSFIESYPCSSDANIFPVERCMIPDQSGLFESELRALVEAID</sequence>